<feature type="active site" description="Proton donor" evidence="2">
    <location>
        <position position="40"/>
    </location>
</feature>
<feature type="domain" description="Phosphoesterase HXTX" evidence="3">
    <location>
        <begin position="101"/>
        <end position="173"/>
    </location>
</feature>
<dbReference type="PANTHER" id="PTHR35561:SF1">
    <property type="entry name" value="RNA 2',3'-CYCLIC PHOSPHODIESTERASE"/>
    <property type="match status" value="1"/>
</dbReference>
<evidence type="ECO:0000259" key="3">
    <source>
        <dbReference type="Pfam" id="PF02834"/>
    </source>
</evidence>
<dbReference type="EC" id="3.1.4.58" evidence="2"/>
<dbReference type="GO" id="GO:0016874">
    <property type="term" value="F:ligase activity"/>
    <property type="evidence" value="ECO:0007669"/>
    <property type="project" value="UniProtKB-KW"/>
</dbReference>
<dbReference type="InterPro" id="IPR014051">
    <property type="entry name" value="Phosphoesterase_HXTX"/>
</dbReference>
<feature type="domain" description="Phosphoesterase HXTX" evidence="3">
    <location>
        <begin position="9"/>
        <end position="91"/>
    </location>
</feature>
<sequence>MHRLFVALRPPEEAAQHLDDFLEVRRAAAPFRWTPADQLHLTLAFCPQVPDHLLDDLLERLAVAASRRRPPDLAVAGGGAFPDPDRGRVLWAGLRTDPGGEAELAALATGARNAAVAAGVVVDGQRFRPHLTVARCGRPTQLTSWVRLLDAYDGPAWRAEHLELVASHLGEGPRRRPRHEVLAELPLGG</sequence>
<dbReference type="InterPro" id="IPR004175">
    <property type="entry name" value="RNA_CPDase"/>
</dbReference>
<keyword evidence="5" id="KW-1185">Reference proteome</keyword>
<feature type="short sequence motif" description="HXTX 2" evidence="2">
    <location>
        <begin position="130"/>
        <end position="133"/>
    </location>
</feature>
<dbReference type="RefSeq" id="WP_345266269.1">
    <property type="nucleotide sequence ID" value="NZ_BAABIM010000002.1"/>
</dbReference>
<keyword evidence="4" id="KW-0436">Ligase</keyword>
<evidence type="ECO:0000313" key="5">
    <source>
        <dbReference type="Proteomes" id="UP001500621"/>
    </source>
</evidence>
<feature type="active site" description="Proton acceptor" evidence="2">
    <location>
        <position position="130"/>
    </location>
</feature>
<organism evidence="4 5">
    <name type="scientific">Nocardioides nanhaiensis</name>
    <dbReference type="NCBI Taxonomy" id="1476871"/>
    <lineage>
        <taxon>Bacteria</taxon>
        <taxon>Bacillati</taxon>
        <taxon>Actinomycetota</taxon>
        <taxon>Actinomycetes</taxon>
        <taxon>Propionibacteriales</taxon>
        <taxon>Nocardioidaceae</taxon>
        <taxon>Nocardioides</taxon>
    </lineage>
</organism>
<protein>
    <recommendedName>
        <fullName evidence="2">RNA 2',3'-cyclic phosphodiesterase</fullName>
        <shortName evidence="2">RNA 2',3'-CPDase</shortName>
        <ecNumber evidence="2">3.1.4.58</ecNumber>
    </recommendedName>
</protein>
<accession>A0ABP8WE84</accession>
<dbReference type="NCBIfam" id="TIGR02258">
    <property type="entry name" value="2_5_ligase"/>
    <property type="match status" value="1"/>
</dbReference>
<evidence type="ECO:0000256" key="1">
    <source>
        <dbReference type="ARBA" id="ARBA00022801"/>
    </source>
</evidence>
<dbReference type="Proteomes" id="UP001500621">
    <property type="component" value="Unassembled WGS sequence"/>
</dbReference>
<dbReference type="HAMAP" id="MF_01940">
    <property type="entry name" value="RNA_CPDase"/>
    <property type="match status" value="1"/>
</dbReference>
<name>A0ABP8WE84_9ACTN</name>
<dbReference type="InterPro" id="IPR009097">
    <property type="entry name" value="Cyclic_Pdiesterase"/>
</dbReference>
<dbReference type="PANTHER" id="PTHR35561">
    <property type="entry name" value="RNA 2',3'-CYCLIC PHOSPHODIESTERASE"/>
    <property type="match status" value="1"/>
</dbReference>
<dbReference type="EMBL" id="BAABIM010000002">
    <property type="protein sequence ID" value="GAA4686225.1"/>
    <property type="molecule type" value="Genomic_DNA"/>
</dbReference>
<comment type="catalytic activity">
    <reaction evidence="2">
        <text>a 3'-end 2',3'-cyclophospho-ribonucleotide-RNA + H2O = a 3'-end 2'-phospho-ribonucleotide-RNA + H(+)</text>
        <dbReference type="Rhea" id="RHEA:11828"/>
        <dbReference type="Rhea" id="RHEA-COMP:10464"/>
        <dbReference type="Rhea" id="RHEA-COMP:17353"/>
        <dbReference type="ChEBI" id="CHEBI:15377"/>
        <dbReference type="ChEBI" id="CHEBI:15378"/>
        <dbReference type="ChEBI" id="CHEBI:83064"/>
        <dbReference type="ChEBI" id="CHEBI:173113"/>
        <dbReference type="EC" id="3.1.4.58"/>
    </reaction>
</comment>
<comment type="similarity">
    <text evidence="2">Belongs to the 2H phosphoesterase superfamily. ThpR family.</text>
</comment>
<gene>
    <name evidence="4" type="ORF">GCM10023226_25030</name>
</gene>
<keyword evidence="1 2" id="KW-0378">Hydrolase</keyword>
<evidence type="ECO:0000313" key="4">
    <source>
        <dbReference type="EMBL" id="GAA4686225.1"/>
    </source>
</evidence>
<proteinExistence type="inferred from homology"/>
<feature type="short sequence motif" description="HXTX 1" evidence="2">
    <location>
        <begin position="40"/>
        <end position="43"/>
    </location>
</feature>
<dbReference type="Pfam" id="PF02834">
    <property type="entry name" value="LigT_PEase"/>
    <property type="match status" value="2"/>
</dbReference>
<reference evidence="5" key="1">
    <citation type="journal article" date="2019" name="Int. J. Syst. Evol. Microbiol.">
        <title>The Global Catalogue of Microorganisms (GCM) 10K type strain sequencing project: providing services to taxonomists for standard genome sequencing and annotation.</title>
        <authorList>
            <consortium name="The Broad Institute Genomics Platform"/>
            <consortium name="The Broad Institute Genome Sequencing Center for Infectious Disease"/>
            <person name="Wu L."/>
            <person name="Ma J."/>
        </authorList>
    </citation>
    <scope>NUCLEOTIDE SEQUENCE [LARGE SCALE GENOMIC DNA]</scope>
    <source>
        <strain evidence="5">JCM 18127</strain>
    </source>
</reference>
<evidence type="ECO:0000256" key="2">
    <source>
        <dbReference type="HAMAP-Rule" id="MF_01940"/>
    </source>
</evidence>
<comment type="function">
    <text evidence="2">Hydrolyzes RNA 2',3'-cyclic phosphodiester to an RNA 2'-phosphomonoester.</text>
</comment>
<dbReference type="SUPFAM" id="SSF55144">
    <property type="entry name" value="LigT-like"/>
    <property type="match status" value="1"/>
</dbReference>
<comment type="caution">
    <text evidence="4">The sequence shown here is derived from an EMBL/GenBank/DDBJ whole genome shotgun (WGS) entry which is preliminary data.</text>
</comment>
<dbReference type="Gene3D" id="3.90.1140.10">
    <property type="entry name" value="Cyclic phosphodiesterase"/>
    <property type="match status" value="1"/>
</dbReference>